<evidence type="ECO:0000313" key="2">
    <source>
        <dbReference type="EMBL" id="UJF32812.1"/>
    </source>
</evidence>
<proteinExistence type="predicted"/>
<gene>
    <name evidence="2" type="ORF">L0M14_25055</name>
</gene>
<evidence type="ECO:0000313" key="3">
    <source>
        <dbReference type="Proteomes" id="UP001649230"/>
    </source>
</evidence>
<keyword evidence="3" id="KW-1185">Reference proteome</keyword>
<protein>
    <submittedName>
        <fullName evidence="2">Uncharacterized protein</fullName>
    </submittedName>
</protein>
<feature type="region of interest" description="Disordered" evidence="1">
    <location>
        <begin position="1"/>
        <end position="20"/>
    </location>
</feature>
<accession>A0ABY3SFN5</accession>
<feature type="compositionally biased region" description="Polar residues" evidence="1">
    <location>
        <begin position="1"/>
        <end position="10"/>
    </location>
</feature>
<sequence>MRPSVTTNGNARDLHELSSLSTGEWTQEELAYHHGTMSELSPWLNAQGAHIHSQIIQEIERRGGLT</sequence>
<name>A0ABY3SFN5_9BACL</name>
<organism evidence="2 3">
    <name type="scientific">Paenibacillus hexagrammi</name>
    <dbReference type="NCBI Taxonomy" id="2908839"/>
    <lineage>
        <taxon>Bacteria</taxon>
        <taxon>Bacillati</taxon>
        <taxon>Bacillota</taxon>
        <taxon>Bacilli</taxon>
        <taxon>Bacillales</taxon>
        <taxon>Paenibacillaceae</taxon>
        <taxon>Paenibacillus</taxon>
    </lineage>
</organism>
<reference evidence="2 3" key="1">
    <citation type="journal article" date="2024" name="Int. J. Syst. Evol. Microbiol.">
        <title>Paenibacillus hexagrammi sp. nov., a novel bacterium isolated from the gut content of Hexagrammos agrammus.</title>
        <authorList>
            <person name="Jung H.K."/>
            <person name="Kim D.G."/>
            <person name="Zin H."/>
            <person name="Park J."/>
            <person name="Jung H."/>
            <person name="Kim Y.O."/>
            <person name="Kong H.J."/>
            <person name="Kim J.W."/>
            <person name="Kim Y.S."/>
        </authorList>
    </citation>
    <scope>NUCLEOTIDE SEQUENCE [LARGE SCALE GENOMIC DNA]</scope>
    <source>
        <strain evidence="2 3">YPD9-1</strain>
    </source>
</reference>
<evidence type="ECO:0000256" key="1">
    <source>
        <dbReference type="SAM" id="MobiDB-lite"/>
    </source>
</evidence>
<dbReference type="RefSeq" id="WP_235119155.1">
    <property type="nucleotide sequence ID" value="NZ_CP090978.1"/>
</dbReference>
<dbReference type="EMBL" id="CP090978">
    <property type="protein sequence ID" value="UJF32812.1"/>
    <property type="molecule type" value="Genomic_DNA"/>
</dbReference>
<dbReference type="Proteomes" id="UP001649230">
    <property type="component" value="Chromosome"/>
</dbReference>